<organism evidence="1 2">
    <name type="scientific">Companilactobacillus nantensis DSM 16982</name>
    <dbReference type="NCBI Taxonomy" id="1423774"/>
    <lineage>
        <taxon>Bacteria</taxon>
        <taxon>Bacillati</taxon>
        <taxon>Bacillota</taxon>
        <taxon>Bacilli</taxon>
        <taxon>Lactobacillales</taxon>
        <taxon>Lactobacillaceae</taxon>
        <taxon>Companilactobacillus</taxon>
    </lineage>
</organism>
<evidence type="ECO:0000313" key="2">
    <source>
        <dbReference type="Proteomes" id="UP000051302"/>
    </source>
</evidence>
<proteinExistence type="predicted"/>
<sequence>MSNDKPFKTIEEQISLLKSRNLVFENEDTAKSMLFRYGYYEIINGYKDKFLVNSSNDNEGFLPNTTFEHIYALYKLDKNIRGDIKNSLEDFELSFKQALAYAISEEYSDNDSKYTQISHYDVGEAHRKRNGGSETDRDRLLWKLNFIIKYNEYEPYKHYREEHGNVPPWITVKGLSFGQSIFLYKLSKQNVRDKVVSKIFSLDYQLIPVIDNDFHVRQAFGDLLSLALFYRNHASHGDRVYNQKSNKFGLRYSKLLYPNIIKESHDDFNHGLGRSSIGTLLCCLKIVENSDCYYSLLSWLTVHINEYLNLYPLDLSFLNSEMELNLTEINLTLKHK</sequence>
<keyword evidence="1" id="KW-0812">Transmembrane</keyword>
<dbReference type="InterPro" id="IPR011664">
    <property type="entry name" value="Abi_system_AbiD/AbiF-like"/>
</dbReference>
<name>A0A0R1WM60_9LACO</name>
<dbReference type="Pfam" id="PF07751">
    <property type="entry name" value="Abi_2"/>
    <property type="match status" value="1"/>
</dbReference>
<comment type="caution">
    <text evidence="1">The sequence shown here is derived from an EMBL/GenBank/DDBJ whole genome shotgun (WGS) entry which is preliminary data.</text>
</comment>
<accession>A0A0R1WM60</accession>
<keyword evidence="1" id="KW-0472">Membrane</keyword>
<dbReference type="PATRIC" id="fig|1423774.3.peg.70"/>
<keyword evidence="2" id="KW-1185">Reference proteome</keyword>
<evidence type="ECO:0000313" key="1">
    <source>
        <dbReference type="EMBL" id="KRM18589.1"/>
    </source>
</evidence>
<dbReference type="EMBL" id="AZFV01000001">
    <property type="protein sequence ID" value="KRM18589.1"/>
    <property type="molecule type" value="Genomic_DNA"/>
</dbReference>
<reference evidence="1 2" key="1">
    <citation type="journal article" date="2015" name="Genome Announc.">
        <title>Expanding the biotechnology potential of lactobacilli through comparative genomics of 213 strains and associated genera.</title>
        <authorList>
            <person name="Sun Z."/>
            <person name="Harris H.M."/>
            <person name="McCann A."/>
            <person name="Guo C."/>
            <person name="Argimon S."/>
            <person name="Zhang W."/>
            <person name="Yang X."/>
            <person name="Jeffery I.B."/>
            <person name="Cooney J.C."/>
            <person name="Kagawa T.F."/>
            <person name="Liu W."/>
            <person name="Song Y."/>
            <person name="Salvetti E."/>
            <person name="Wrobel A."/>
            <person name="Rasinkangas P."/>
            <person name="Parkhill J."/>
            <person name="Rea M.C."/>
            <person name="O'Sullivan O."/>
            <person name="Ritari J."/>
            <person name="Douillard F.P."/>
            <person name="Paul Ross R."/>
            <person name="Yang R."/>
            <person name="Briner A.E."/>
            <person name="Felis G.E."/>
            <person name="de Vos W.M."/>
            <person name="Barrangou R."/>
            <person name="Klaenhammer T.R."/>
            <person name="Caufield P.W."/>
            <person name="Cui Y."/>
            <person name="Zhang H."/>
            <person name="O'Toole P.W."/>
        </authorList>
    </citation>
    <scope>NUCLEOTIDE SEQUENCE [LARGE SCALE GENOMIC DNA]</scope>
    <source>
        <strain evidence="1 2">DSM 16982</strain>
    </source>
</reference>
<protein>
    <submittedName>
        <fullName evidence="1">Transmembrane protein</fullName>
    </submittedName>
</protein>
<dbReference type="AlphaFoldDB" id="A0A0R1WM60"/>
<dbReference type="RefSeq" id="WP_057890773.1">
    <property type="nucleotide sequence ID" value="NZ_AZFV01000001.1"/>
</dbReference>
<dbReference type="Proteomes" id="UP000051302">
    <property type="component" value="Unassembled WGS sequence"/>
</dbReference>
<gene>
    <name evidence="1" type="ORF">FD31_GL000070</name>
</gene>